<dbReference type="EMBL" id="PIPJ01000007">
    <property type="protein sequence ID" value="RUO19638.1"/>
    <property type="molecule type" value="Genomic_DNA"/>
</dbReference>
<dbReference type="InterPro" id="IPR036390">
    <property type="entry name" value="WH_DNA-bd_sf"/>
</dbReference>
<comment type="caution">
    <text evidence="1">The sequence shown here is derived from an EMBL/GenBank/DDBJ whole genome shotgun (WGS) entry which is preliminary data.</text>
</comment>
<keyword evidence="2" id="KW-1185">Reference proteome</keyword>
<dbReference type="RefSeq" id="WP_126767751.1">
    <property type="nucleotide sequence ID" value="NZ_PIPJ01000007.1"/>
</dbReference>
<dbReference type="AlphaFoldDB" id="A0A432VT79"/>
<dbReference type="InterPro" id="IPR036388">
    <property type="entry name" value="WH-like_DNA-bd_sf"/>
</dbReference>
<reference evidence="2" key="1">
    <citation type="journal article" date="2018" name="Front. Microbiol.">
        <title>Genome-Based Analysis Reveals the Taxonomy and Diversity of the Family Idiomarinaceae.</title>
        <authorList>
            <person name="Liu Y."/>
            <person name="Lai Q."/>
            <person name="Shao Z."/>
        </authorList>
    </citation>
    <scope>NUCLEOTIDE SEQUENCE [LARGE SCALE GENOMIC DNA]</scope>
    <source>
        <strain evidence="2">GBPy7</strain>
    </source>
</reference>
<sequence>MKARIGVMSEELIRKRMIDVASGKIINTENAPKFWFTSLNAVAQLLCKENTELLILMHREKPNNLTELALMSGRSLSNLSHTIKSLSSKGFVSIERNGRSSRPIALFTDFEIVMGDSLDREAMGDSVAA</sequence>
<organism evidence="1 2">
    <name type="scientific">Aliidiomarina iranensis</name>
    <dbReference type="NCBI Taxonomy" id="1434071"/>
    <lineage>
        <taxon>Bacteria</taxon>
        <taxon>Pseudomonadati</taxon>
        <taxon>Pseudomonadota</taxon>
        <taxon>Gammaproteobacteria</taxon>
        <taxon>Alteromonadales</taxon>
        <taxon>Idiomarinaceae</taxon>
        <taxon>Aliidiomarina</taxon>
    </lineage>
</organism>
<proteinExistence type="predicted"/>
<evidence type="ECO:0000313" key="1">
    <source>
        <dbReference type="EMBL" id="RUO19638.1"/>
    </source>
</evidence>
<dbReference type="Pfam" id="PF25212">
    <property type="entry name" value="HVO_A0114"/>
    <property type="match status" value="1"/>
</dbReference>
<dbReference type="SUPFAM" id="SSF46785">
    <property type="entry name" value="Winged helix' DNA-binding domain"/>
    <property type="match status" value="1"/>
</dbReference>
<dbReference type="Gene3D" id="1.10.10.10">
    <property type="entry name" value="Winged helix-like DNA-binding domain superfamily/Winged helix DNA-binding domain"/>
    <property type="match status" value="1"/>
</dbReference>
<dbReference type="Proteomes" id="UP000288395">
    <property type="component" value="Unassembled WGS sequence"/>
</dbReference>
<gene>
    <name evidence="1" type="ORF">CWE08_09405</name>
</gene>
<accession>A0A432VT79</accession>
<evidence type="ECO:0000313" key="2">
    <source>
        <dbReference type="Proteomes" id="UP000288395"/>
    </source>
</evidence>
<protein>
    <submittedName>
        <fullName evidence="1">Transcriptional regulator</fullName>
    </submittedName>
</protein>
<name>A0A432VT79_9GAMM</name>
<dbReference type="OrthoDB" id="8449527at2"/>